<accession>A0A3B1DCC2</accession>
<dbReference type="AlphaFoldDB" id="A0A3B1DCC2"/>
<evidence type="ECO:0008006" key="2">
    <source>
        <dbReference type="Google" id="ProtNLM"/>
    </source>
</evidence>
<protein>
    <recommendedName>
        <fullName evidence="2">DUF481 domain-containing protein</fullName>
    </recommendedName>
</protein>
<organism evidence="1">
    <name type="scientific">hydrothermal vent metagenome</name>
    <dbReference type="NCBI Taxonomy" id="652676"/>
    <lineage>
        <taxon>unclassified sequences</taxon>
        <taxon>metagenomes</taxon>
        <taxon>ecological metagenomes</taxon>
    </lineage>
</organism>
<name>A0A3B1DCC2_9ZZZZ</name>
<feature type="non-terminal residue" evidence="1">
    <location>
        <position position="1"/>
    </location>
</feature>
<evidence type="ECO:0000313" key="1">
    <source>
        <dbReference type="EMBL" id="VAX29355.1"/>
    </source>
</evidence>
<proteinExistence type="predicted"/>
<reference evidence="1" key="1">
    <citation type="submission" date="2018-06" db="EMBL/GenBank/DDBJ databases">
        <authorList>
            <person name="Zhirakovskaya E."/>
        </authorList>
    </citation>
    <scope>NUCLEOTIDE SEQUENCE</scope>
</reference>
<sequence>GDLNFLKVEFEYQYAVNNWLAVFGEVGMLSRFGTEVQALIAQGVNATYGFELGWMIKLIETKKVFLSATANLWNLSGTVLNFYNFIQDIIDNGGLRPGNRLIFSKDYIQGGGGLRVAWAVSELIGVNGLSEFAFGESLDKTGTDIFYNIAGSVDLDLNRVWSVPIGFALGATINTFLSSGDNSIDSKATSVFLRTSYTGRDDILISLDMTWNRLPVSQSNQTINGITSTISVEYYF</sequence>
<dbReference type="EMBL" id="UOGD01000446">
    <property type="protein sequence ID" value="VAX29355.1"/>
    <property type="molecule type" value="Genomic_DNA"/>
</dbReference>
<gene>
    <name evidence="1" type="ORF">MNBD_IGNAVI01-2518</name>
</gene>